<proteinExistence type="predicted"/>
<dbReference type="Gene3D" id="3.40.630.30">
    <property type="match status" value="1"/>
</dbReference>
<organism evidence="1 2">
    <name type="scientific">Persicimonas caeni</name>
    <dbReference type="NCBI Taxonomy" id="2292766"/>
    <lineage>
        <taxon>Bacteria</taxon>
        <taxon>Deltaproteobacteria</taxon>
        <taxon>Bradymonadales</taxon>
        <taxon>Bradymonadaceae</taxon>
        <taxon>Persicimonas</taxon>
    </lineage>
</organism>
<gene>
    <name evidence="1" type="ORF">FIV42_01155</name>
</gene>
<protein>
    <submittedName>
        <fullName evidence="1">Uncharacterized protein</fullName>
    </submittedName>
</protein>
<reference evidence="1 2" key="1">
    <citation type="submission" date="2019-06" db="EMBL/GenBank/DDBJ databases">
        <title>Persicimonas caeni gen. nov., sp. nov., a predatory bacterium isolated from solar saltern.</title>
        <authorList>
            <person name="Wang S."/>
        </authorList>
    </citation>
    <scope>NUCLEOTIDE SEQUENCE [LARGE SCALE GENOMIC DNA]</scope>
    <source>
        <strain evidence="1 2">YN101</strain>
    </source>
</reference>
<dbReference type="RefSeq" id="WP_141195889.1">
    <property type="nucleotide sequence ID" value="NZ_CP041186.1"/>
</dbReference>
<dbReference type="SUPFAM" id="SSF55729">
    <property type="entry name" value="Acyl-CoA N-acyltransferases (Nat)"/>
    <property type="match status" value="1"/>
</dbReference>
<accession>A0A4Y6PM86</accession>
<dbReference type="InterPro" id="IPR016181">
    <property type="entry name" value="Acyl_CoA_acyltransferase"/>
</dbReference>
<dbReference type="AlphaFoldDB" id="A0A4Y6PM86"/>
<evidence type="ECO:0000313" key="2">
    <source>
        <dbReference type="Proteomes" id="UP000315995"/>
    </source>
</evidence>
<evidence type="ECO:0000313" key="1">
    <source>
        <dbReference type="EMBL" id="QDG49391.1"/>
    </source>
</evidence>
<keyword evidence="2" id="KW-1185">Reference proteome</keyword>
<sequence length="258" mass="29512">MTEVQSTVRPKIHARVARGADLTARQIEQAYGVRAMSVMLKPHVRASDDRRHFEETVRKSSHCCVIEHAERVVGIMVSDLEHRNWEERGYWLAHFHYGFMDPGYRGAGHYSRALLRAWAAEFVRRPAAPRFLFGCAYLPSMLKLSATFGHVHLHRPELQATSNQRLLANLTETFYGDRVDAATGLAVQPTRPTEPARMPSSPWLVERMNRYLEINPDWLDGYAVPILVPITPMNMITGFVKNADARTTFKRLFAKRRG</sequence>
<dbReference type="EMBL" id="CP041186">
    <property type="protein sequence ID" value="QDG49391.1"/>
    <property type="molecule type" value="Genomic_DNA"/>
</dbReference>
<name>A0A4Y6PM86_PERCE</name>
<dbReference type="Proteomes" id="UP000315995">
    <property type="component" value="Chromosome"/>
</dbReference>
<accession>A0A5B8XXD6</accession>